<sequence>MRLGALCVLVLCTLAPGSLRAAQAEGRPRPRLVVHREPEASDCPDAPSLAVAVERMMQRPALDPVSAPVSDDGVPPELEVRIHRDGPRYTAVLQAGGRARRLSSEQAPTCDELADALALTIAILLDSEPAPMPELAPPPPAPPPPAPPPPAPPPPAPPPPAPLPAPVAPVQRATPAPAPSRVAPPRWDLEAELGAAQTVGMLDAFRAAVLADVSLRRGVWSAGLGAVWLPQRGITFLSGVAITQLAATTLRGCVTVAGRRDGPRLSTCAASLLGAVHGAGEGFPVNREEAVPWFAVGGAALAEGPLHGPLGWSARATLLVPVTRARFTVERGDRTGSGEMPATDAPGTSDVVLDSAPVGLLVGVGARLSIW</sequence>
<feature type="region of interest" description="Disordered" evidence="1">
    <location>
        <begin position="129"/>
        <end position="183"/>
    </location>
</feature>
<feature type="chain" id="PRO_5020844303" description="Secreted protein" evidence="2">
    <location>
        <begin position="22"/>
        <end position="371"/>
    </location>
</feature>
<keyword evidence="2" id="KW-0732">Signal</keyword>
<evidence type="ECO:0008006" key="5">
    <source>
        <dbReference type="Google" id="ProtNLM"/>
    </source>
</evidence>
<organism evidence="3 4">
    <name type="scientific">Sorangium cellulosum</name>
    <name type="common">Polyangium cellulosum</name>
    <dbReference type="NCBI Taxonomy" id="56"/>
    <lineage>
        <taxon>Bacteria</taxon>
        <taxon>Pseudomonadati</taxon>
        <taxon>Myxococcota</taxon>
        <taxon>Polyangia</taxon>
        <taxon>Polyangiales</taxon>
        <taxon>Polyangiaceae</taxon>
        <taxon>Sorangium</taxon>
    </lineage>
</organism>
<dbReference type="AlphaFoldDB" id="A0A4P2Q4C7"/>
<evidence type="ECO:0000256" key="2">
    <source>
        <dbReference type="SAM" id="SignalP"/>
    </source>
</evidence>
<reference evidence="3 4" key="1">
    <citation type="submission" date="2015-09" db="EMBL/GenBank/DDBJ databases">
        <title>Sorangium comparison.</title>
        <authorList>
            <person name="Zaburannyi N."/>
            <person name="Bunk B."/>
            <person name="Overmann J."/>
            <person name="Mueller R."/>
        </authorList>
    </citation>
    <scope>NUCLEOTIDE SEQUENCE [LARGE SCALE GENOMIC DNA]</scope>
    <source>
        <strain evidence="3 4">So ceGT47</strain>
    </source>
</reference>
<evidence type="ECO:0000256" key="1">
    <source>
        <dbReference type="SAM" id="MobiDB-lite"/>
    </source>
</evidence>
<feature type="compositionally biased region" description="Pro residues" evidence="1">
    <location>
        <begin position="130"/>
        <end position="167"/>
    </location>
</feature>
<name>A0A4P2Q4C7_SORCE</name>
<dbReference type="Proteomes" id="UP000295781">
    <property type="component" value="Chromosome"/>
</dbReference>
<evidence type="ECO:0000313" key="3">
    <source>
        <dbReference type="EMBL" id="AUX24179.1"/>
    </source>
</evidence>
<feature type="compositionally biased region" description="Low complexity" evidence="1">
    <location>
        <begin position="168"/>
        <end position="183"/>
    </location>
</feature>
<dbReference type="EMBL" id="CP012670">
    <property type="protein sequence ID" value="AUX24179.1"/>
    <property type="molecule type" value="Genomic_DNA"/>
</dbReference>
<feature type="signal peptide" evidence="2">
    <location>
        <begin position="1"/>
        <end position="21"/>
    </location>
</feature>
<accession>A0A4P2Q4C7</accession>
<gene>
    <name evidence="3" type="ORF">SOCEGT47_047160</name>
</gene>
<evidence type="ECO:0000313" key="4">
    <source>
        <dbReference type="Proteomes" id="UP000295781"/>
    </source>
</evidence>
<protein>
    <recommendedName>
        <fullName evidence="5">Secreted protein</fullName>
    </recommendedName>
</protein>
<proteinExistence type="predicted"/>